<evidence type="ECO:0000256" key="1">
    <source>
        <dbReference type="SAM" id="MobiDB-lite"/>
    </source>
</evidence>
<organism evidence="2 3">
    <name type="scientific">Lepraria finkii</name>
    <dbReference type="NCBI Taxonomy" id="1340010"/>
    <lineage>
        <taxon>Eukaryota</taxon>
        <taxon>Fungi</taxon>
        <taxon>Dikarya</taxon>
        <taxon>Ascomycota</taxon>
        <taxon>Pezizomycotina</taxon>
        <taxon>Lecanoromycetes</taxon>
        <taxon>OSLEUM clade</taxon>
        <taxon>Lecanoromycetidae</taxon>
        <taxon>Lecanorales</taxon>
        <taxon>Lecanorineae</taxon>
        <taxon>Stereocaulaceae</taxon>
        <taxon>Lepraria</taxon>
    </lineage>
</organism>
<reference evidence="2 3" key="1">
    <citation type="submission" date="2024-09" db="EMBL/GenBank/DDBJ databases">
        <title>Rethinking Asexuality: The Enigmatic Case of Functional Sexual Genes in Lepraria (Stereocaulaceae).</title>
        <authorList>
            <person name="Doellman M."/>
            <person name="Sun Y."/>
            <person name="Barcenas-Pena A."/>
            <person name="Lumbsch H.T."/>
            <person name="Grewe F."/>
        </authorList>
    </citation>
    <scope>NUCLEOTIDE SEQUENCE [LARGE SCALE GENOMIC DNA]</scope>
    <source>
        <strain evidence="2 3">Grewe 0041</strain>
    </source>
</reference>
<sequence length="145" mass="16219">MEQCLPSKEEGNEKGRTSQTGSQYLLAYPREREHHTANHTQHTQRQRFPGRLYTSGLCLDSNNDPDTGGSHGTYSSRTQRLRTHRASSTTTRRSIDRSADSASTQQPQTAIEAQTPFEVMTTQAPAALSVEEDWETPATQQEPTQ</sequence>
<dbReference type="Proteomes" id="UP001590951">
    <property type="component" value="Unassembled WGS sequence"/>
</dbReference>
<evidence type="ECO:0000313" key="2">
    <source>
        <dbReference type="EMBL" id="KAL2058100.1"/>
    </source>
</evidence>
<feature type="region of interest" description="Disordered" evidence="1">
    <location>
        <begin position="1"/>
        <end position="145"/>
    </location>
</feature>
<keyword evidence="3" id="KW-1185">Reference proteome</keyword>
<comment type="caution">
    <text evidence="2">The sequence shown here is derived from an EMBL/GenBank/DDBJ whole genome shotgun (WGS) entry which is preliminary data.</text>
</comment>
<name>A0ABR4BJV3_9LECA</name>
<dbReference type="EMBL" id="JBHFEH010000003">
    <property type="protein sequence ID" value="KAL2058100.1"/>
    <property type="molecule type" value="Genomic_DNA"/>
</dbReference>
<accession>A0ABR4BJV3</accession>
<protein>
    <submittedName>
        <fullName evidence="2">Uncharacterized protein</fullName>
    </submittedName>
</protein>
<proteinExistence type="predicted"/>
<feature type="compositionally biased region" description="Basic and acidic residues" evidence="1">
    <location>
        <begin position="7"/>
        <end position="16"/>
    </location>
</feature>
<gene>
    <name evidence="2" type="ORF">ABVK25_001718</name>
</gene>
<evidence type="ECO:0000313" key="3">
    <source>
        <dbReference type="Proteomes" id="UP001590951"/>
    </source>
</evidence>